<reference evidence="1" key="1">
    <citation type="submission" date="2019-04" db="EMBL/GenBank/DDBJ databases">
        <title>Evolution of Biomass-Degrading Anaerobic Consortia Revealed by Metagenomics.</title>
        <authorList>
            <person name="Peng X."/>
        </authorList>
    </citation>
    <scope>NUCLEOTIDE SEQUENCE</scope>
    <source>
        <strain evidence="1">SIG311</strain>
    </source>
</reference>
<dbReference type="EMBL" id="SVER01000003">
    <property type="protein sequence ID" value="MBE5918473.1"/>
    <property type="molecule type" value="Genomic_DNA"/>
</dbReference>
<dbReference type="Proteomes" id="UP000766246">
    <property type="component" value="Unassembled WGS sequence"/>
</dbReference>
<dbReference type="AlphaFoldDB" id="A0A927UAB0"/>
<evidence type="ECO:0000313" key="1">
    <source>
        <dbReference type="EMBL" id="MBE5918473.1"/>
    </source>
</evidence>
<comment type="caution">
    <text evidence="1">The sequence shown here is derived from an EMBL/GenBank/DDBJ whole genome shotgun (WGS) entry which is preliminary data.</text>
</comment>
<accession>A0A927UAB0</accession>
<protein>
    <submittedName>
        <fullName evidence="1">Uncharacterized protein</fullName>
    </submittedName>
</protein>
<gene>
    <name evidence="1" type="ORF">E7272_01395</name>
</gene>
<evidence type="ECO:0000313" key="2">
    <source>
        <dbReference type="Proteomes" id="UP000766246"/>
    </source>
</evidence>
<organism evidence="1 2">
    <name type="scientific">Pseudobutyrivibrio ruminis</name>
    <dbReference type="NCBI Taxonomy" id="46206"/>
    <lineage>
        <taxon>Bacteria</taxon>
        <taxon>Bacillati</taxon>
        <taxon>Bacillota</taxon>
        <taxon>Clostridia</taxon>
        <taxon>Lachnospirales</taxon>
        <taxon>Lachnospiraceae</taxon>
        <taxon>Pseudobutyrivibrio</taxon>
    </lineage>
</organism>
<proteinExistence type="predicted"/>
<sequence>MAISDRMLRMHNCVGITLKNDGFKGELYTCFENEPRTFNDVYGFFNIVNAFLDALEFPAQKIKYRAFKKTLPTMELVDIDPNEKLFDTEKLLELCKRKAYIIMVTARDNATWQGMVYSKSEDKEYSFNSEVELIRILNK</sequence>
<name>A0A927UAB0_9FIRM</name>